<proteinExistence type="predicted"/>
<evidence type="ECO:0000313" key="3">
    <source>
        <dbReference type="Proteomes" id="UP000518300"/>
    </source>
</evidence>
<keyword evidence="3" id="KW-1185">Reference proteome</keyword>
<dbReference type="Proteomes" id="UP000518300">
    <property type="component" value="Unassembled WGS sequence"/>
</dbReference>
<evidence type="ECO:0000313" key="2">
    <source>
        <dbReference type="EMBL" id="NMO23307.1"/>
    </source>
</evidence>
<evidence type="ECO:0000256" key="1">
    <source>
        <dbReference type="SAM" id="Phobius"/>
    </source>
</evidence>
<feature type="transmembrane region" description="Helical" evidence="1">
    <location>
        <begin position="21"/>
        <end position="42"/>
    </location>
</feature>
<name>A0A848LYW5_9BACT</name>
<protein>
    <submittedName>
        <fullName evidence="2">Uncharacterized protein</fullName>
    </submittedName>
</protein>
<keyword evidence="1" id="KW-0472">Membrane</keyword>
<sequence>MDPVSAPDPRKDPRFRRFRGGAYGVYILLTTIFSVWILWSVARSVAAMTPERPPNAAELLTFRECLDGAQALWKELESGREKLVRVQPARDVDREWMRFRTEWLERLRQRESMCGLESRERERLRAVYRRLETVQDLYTIHAVQYAGEVGGAVDALHAAFATARQDPGAGRLP</sequence>
<reference evidence="2 3" key="1">
    <citation type="submission" date="2020-04" db="EMBL/GenBank/DDBJ databases">
        <title>Draft genome of Pyxidicoccus fallax type strain.</title>
        <authorList>
            <person name="Whitworth D.E."/>
        </authorList>
    </citation>
    <scope>NUCLEOTIDE SEQUENCE [LARGE SCALE GENOMIC DNA]</scope>
    <source>
        <strain evidence="2 3">DSM 14698</strain>
    </source>
</reference>
<dbReference type="AlphaFoldDB" id="A0A848LYW5"/>
<comment type="caution">
    <text evidence="2">The sequence shown here is derived from an EMBL/GenBank/DDBJ whole genome shotgun (WGS) entry which is preliminary data.</text>
</comment>
<keyword evidence="1" id="KW-0812">Transmembrane</keyword>
<organism evidence="2 3">
    <name type="scientific">Pyxidicoccus fallax</name>
    <dbReference type="NCBI Taxonomy" id="394095"/>
    <lineage>
        <taxon>Bacteria</taxon>
        <taxon>Pseudomonadati</taxon>
        <taxon>Myxococcota</taxon>
        <taxon>Myxococcia</taxon>
        <taxon>Myxococcales</taxon>
        <taxon>Cystobacterineae</taxon>
        <taxon>Myxococcaceae</taxon>
        <taxon>Pyxidicoccus</taxon>
    </lineage>
</organism>
<gene>
    <name evidence="2" type="ORF">HG543_51870</name>
</gene>
<keyword evidence="1" id="KW-1133">Transmembrane helix</keyword>
<accession>A0A848LYW5</accession>
<dbReference type="EMBL" id="JABBJJ010000576">
    <property type="protein sequence ID" value="NMO23307.1"/>
    <property type="molecule type" value="Genomic_DNA"/>
</dbReference>